<reference evidence="3" key="1">
    <citation type="journal article" date="2019" name="Int. J. Syst. Evol. Microbiol.">
        <title>The Global Catalogue of Microorganisms (GCM) 10K type strain sequencing project: providing services to taxonomists for standard genome sequencing and annotation.</title>
        <authorList>
            <consortium name="The Broad Institute Genomics Platform"/>
            <consortium name="The Broad Institute Genome Sequencing Center for Infectious Disease"/>
            <person name="Wu L."/>
            <person name="Ma J."/>
        </authorList>
    </citation>
    <scope>NUCLEOTIDE SEQUENCE [LARGE SCALE GENOMIC DNA]</scope>
    <source>
        <strain evidence="3">CCM 8725</strain>
    </source>
</reference>
<organism evidence="2 3">
    <name type="scientific">Paenibacillus rhizoplanae</name>
    <dbReference type="NCBI Taxonomy" id="1917181"/>
    <lineage>
        <taxon>Bacteria</taxon>
        <taxon>Bacillati</taxon>
        <taxon>Bacillota</taxon>
        <taxon>Bacilli</taxon>
        <taxon>Bacillales</taxon>
        <taxon>Paenibacillaceae</taxon>
        <taxon>Paenibacillus</taxon>
    </lineage>
</organism>
<protein>
    <submittedName>
        <fullName evidence="2">Uncharacterized protein</fullName>
    </submittedName>
</protein>
<keyword evidence="1" id="KW-1133">Transmembrane helix</keyword>
<evidence type="ECO:0000256" key="1">
    <source>
        <dbReference type="SAM" id="Phobius"/>
    </source>
</evidence>
<feature type="transmembrane region" description="Helical" evidence="1">
    <location>
        <begin position="12"/>
        <end position="40"/>
    </location>
</feature>
<sequence>RIVKIFLYRKRAGYLFDNLLFCCFLTLHLNLMTLVFIHLIPAQRPLSAESGVFIHLIPALRSLSAQSGVFIHLIPAQCQLSANSGAFLHLIPALRPLLVSGAG</sequence>
<comment type="caution">
    <text evidence="2">The sequence shown here is derived from an EMBL/GenBank/DDBJ whole genome shotgun (WGS) entry which is preliminary data.</text>
</comment>
<feature type="non-terminal residue" evidence="2">
    <location>
        <position position="1"/>
    </location>
</feature>
<keyword evidence="1" id="KW-0472">Membrane</keyword>
<gene>
    <name evidence="2" type="ORF">ACFSX3_06155</name>
</gene>
<keyword evidence="1" id="KW-0812">Transmembrane</keyword>
<evidence type="ECO:0000313" key="2">
    <source>
        <dbReference type="EMBL" id="MFD2409441.1"/>
    </source>
</evidence>
<name>A0ABW5F3B1_9BACL</name>
<proteinExistence type="predicted"/>
<dbReference type="Proteomes" id="UP001597448">
    <property type="component" value="Unassembled WGS sequence"/>
</dbReference>
<dbReference type="RefSeq" id="WP_379312722.1">
    <property type="nucleotide sequence ID" value="NZ_JBHUKY010000016.1"/>
</dbReference>
<evidence type="ECO:0000313" key="3">
    <source>
        <dbReference type="Proteomes" id="UP001597448"/>
    </source>
</evidence>
<keyword evidence="3" id="KW-1185">Reference proteome</keyword>
<accession>A0ABW5F3B1</accession>
<dbReference type="EMBL" id="JBHUKY010000016">
    <property type="protein sequence ID" value="MFD2409441.1"/>
    <property type="molecule type" value="Genomic_DNA"/>
</dbReference>